<protein>
    <submittedName>
        <fullName evidence="1">Uncharacterized protein</fullName>
    </submittedName>
</protein>
<sequence length="116" mass="14000">MNTYKIRYAAGFGHYTQNHRGFGPTIYIEETVEYKSEKDYFDYIDFYESHSKPDDTYFHISFLEDRPLTQKELEIRNAYRKLRDERCEKAKIEFIRQNEPNSISDADVDHAKKENE</sequence>
<dbReference type="EMBL" id="CP022347">
    <property type="protein sequence ID" value="ASQ29725.1"/>
    <property type="molecule type" value="Genomic_DNA"/>
</dbReference>
<name>A0A222MV23_9BACT</name>
<gene>
    <name evidence="1" type="ORF">CAV_0043</name>
</gene>
<evidence type="ECO:0000313" key="2">
    <source>
        <dbReference type="Proteomes" id="UP000201169"/>
    </source>
</evidence>
<accession>A0A222MV23</accession>
<reference evidence="1 2" key="1">
    <citation type="submission" date="2017-07" db="EMBL/GenBank/DDBJ databases">
        <title>Analysis of two Campylobacter avium genomes and identification of a novel hippuricase gene.</title>
        <authorList>
            <person name="Miller W.G."/>
            <person name="Chapman M.H."/>
            <person name="Yee E."/>
            <person name="Revez J."/>
            <person name="Bono J.L."/>
            <person name="Rossi M."/>
        </authorList>
    </citation>
    <scope>NUCLEOTIDE SEQUENCE [LARGE SCALE GENOMIC DNA]</scope>
    <source>
        <strain evidence="1 2">LMG 24591</strain>
    </source>
</reference>
<dbReference type="Proteomes" id="UP000201169">
    <property type="component" value="Chromosome"/>
</dbReference>
<evidence type="ECO:0000313" key="1">
    <source>
        <dbReference type="EMBL" id="ASQ29725.1"/>
    </source>
</evidence>
<proteinExistence type="predicted"/>
<dbReference type="RefSeq" id="WP_245807413.1">
    <property type="nucleotide sequence ID" value="NZ_CP022347.1"/>
</dbReference>
<dbReference type="KEGG" id="cavi:CAV_0043"/>
<dbReference type="AlphaFoldDB" id="A0A222MV23"/>
<organism evidence="1 2">
    <name type="scientific">Campylobacter avium LMG 24591</name>
    <dbReference type="NCBI Taxonomy" id="522484"/>
    <lineage>
        <taxon>Bacteria</taxon>
        <taxon>Pseudomonadati</taxon>
        <taxon>Campylobacterota</taxon>
        <taxon>Epsilonproteobacteria</taxon>
        <taxon>Campylobacterales</taxon>
        <taxon>Campylobacteraceae</taxon>
        <taxon>Campylobacter</taxon>
    </lineage>
</organism>
<keyword evidence="2" id="KW-1185">Reference proteome</keyword>